<feature type="transmembrane region" description="Helical" evidence="1">
    <location>
        <begin position="14"/>
        <end position="32"/>
    </location>
</feature>
<feature type="transmembrane region" description="Helical" evidence="1">
    <location>
        <begin position="99"/>
        <end position="116"/>
    </location>
</feature>
<dbReference type="AlphaFoldDB" id="A0A6J6MJ32"/>
<feature type="transmembrane region" description="Helical" evidence="1">
    <location>
        <begin position="73"/>
        <end position="93"/>
    </location>
</feature>
<keyword evidence="1" id="KW-1133">Transmembrane helix</keyword>
<evidence type="ECO:0000256" key="1">
    <source>
        <dbReference type="SAM" id="Phobius"/>
    </source>
</evidence>
<keyword evidence="1" id="KW-0812">Transmembrane</keyword>
<feature type="transmembrane region" description="Helical" evidence="1">
    <location>
        <begin position="351"/>
        <end position="371"/>
    </location>
</feature>
<evidence type="ECO:0000313" key="2">
    <source>
        <dbReference type="EMBL" id="CAB4673962.1"/>
    </source>
</evidence>
<feature type="transmembrane region" description="Helical" evidence="1">
    <location>
        <begin position="190"/>
        <end position="209"/>
    </location>
</feature>
<dbReference type="EMBL" id="CAEZWO010000195">
    <property type="protein sequence ID" value="CAB4673962.1"/>
    <property type="molecule type" value="Genomic_DNA"/>
</dbReference>
<name>A0A6J6MJ32_9ZZZZ</name>
<protein>
    <submittedName>
        <fullName evidence="2">Unannotated protein</fullName>
    </submittedName>
</protein>
<accession>A0A6J6MJ32</accession>
<feature type="transmembrane region" description="Helical" evidence="1">
    <location>
        <begin position="378"/>
        <end position="398"/>
    </location>
</feature>
<proteinExistence type="predicted"/>
<keyword evidence="1" id="KW-0472">Membrane</keyword>
<organism evidence="2">
    <name type="scientific">freshwater metagenome</name>
    <dbReference type="NCBI Taxonomy" id="449393"/>
    <lineage>
        <taxon>unclassified sequences</taxon>
        <taxon>metagenomes</taxon>
        <taxon>ecological metagenomes</taxon>
    </lineage>
</organism>
<gene>
    <name evidence="2" type="ORF">UFOPK2254_01416</name>
</gene>
<feature type="transmembrane region" description="Helical" evidence="1">
    <location>
        <begin position="152"/>
        <end position="178"/>
    </location>
</feature>
<sequence>MVSKIFAADIKTSLLRNSFIASIWWIIFYPGFYSDDSFAVVTMARTGQLSSAWSAPWAVFVRIFSLHGRYPGLVTLIFGVTLTLSLTVFVYSLMNVKSASVTSSLLTATPLVGAMGVTMWHDIPMTSGFLLVVTFVIRAYKNGSVSKSDIGWLLFPGMFLSTFRLNGIPTLALLILFFMFMKAPALAKKLLIVGLVFSFIVTLIAGTAINEVKSRQGDLAVGWMQYDISCYASTPAGIGFIEKAMPGVGNTESWKSEAACIWFSDAKLTQADMDAYKDHLASAWLQLLKHDPLFLLTTHMKRHEYLVPLPVYGLPRPPFIHSTVEFADQGIEWAFPQVAEKVRLYIRVWNYASPIFAYSGAWLLFLFIAWIRTRRQDLLLIVLLGTFLTGGLFVAAGISDGRYALFTLLAGQAVAIGYVIDALQRKRGLPHGA</sequence>
<reference evidence="2" key="1">
    <citation type="submission" date="2020-05" db="EMBL/GenBank/DDBJ databases">
        <authorList>
            <person name="Chiriac C."/>
            <person name="Salcher M."/>
            <person name="Ghai R."/>
            <person name="Kavagutti S V."/>
        </authorList>
    </citation>
    <scope>NUCLEOTIDE SEQUENCE</scope>
</reference>
<feature type="transmembrane region" description="Helical" evidence="1">
    <location>
        <begin position="404"/>
        <end position="423"/>
    </location>
</feature>